<protein>
    <recommendedName>
        <fullName evidence="2">Leucine rich repeat variant</fullName>
    </recommendedName>
</protein>
<dbReference type="PATRIC" id="fig|502800.11.peg.1392"/>
<sequence>MIKTAEEFIRLRKSTIPEEYKRAATEEAPISVWIDIIDNYPEMRVWVARNKTIPEKVVFLLSKDNDPIVKSAIASKYPLSLALYESLSKDKEESVRVRLTYNKKLPLDILKSIMENDPSEFVRVEAAGNYKRRTQEI</sequence>
<dbReference type="RefSeq" id="WP_012303616.1">
    <property type="nucleotide sequence ID" value="NZ_CP009792.1"/>
</dbReference>
<name>A0A0H3B083_YERPY</name>
<dbReference type="Gene3D" id="1.25.10.10">
    <property type="entry name" value="Leucine-rich Repeat Variant"/>
    <property type="match status" value="1"/>
</dbReference>
<accession>A0A0H3B083</accession>
<gene>
    <name evidence="1" type="ordered locus">YPK_0767</name>
</gene>
<dbReference type="InterPro" id="IPR011989">
    <property type="entry name" value="ARM-like"/>
</dbReference>
<dbReference type="KEGG" id="ypy:YPK_0767"/>
<dbReference type="InterPro" id="IPR016024">
    <property type="entry name" value="ARM-type_fold"/>
</dbReference>
<evidence type="ECO:0008006" key="2">
    <source>
        <dbReference type="Google" id="ProtNLM"/>
    </source>
</evidence>
<dbReference type="AlphaFoldDB" id="A0A0H3B083"/>
<evidence type="ECO:0000313" key="1">
    <source>
        <dbReference type="EMBL" id="ACA67068.1"/>
    </source>
</evidence>
<dbReference type="EMBL" id="CP000950">
    <property type="protein sequence ID" value="ACA67068.1"/>
    <property type="molecule type" value="Genomic_DNA"/>
</dbReference>
<reference evidence="1" key="1">
    <citation type="submission" date="2008-02" db="EMBL/GenBank/DDBJ databases">
        <title>Complete sequence of Yersinia pseudotuberculosis YPIII.</title>
        <authorList>
            <consortium name="US DOE Joint Genome Institute"/>
            <person name="Challacombe J.F."/>
            <person name="Bruce D."/>
            <person name="Detter J.C."/>
            <person name="Green L."/>
            <person name="Land M."/>
            <person name="Munk C."/>
            <person name="Lindler L.E."/>
            <person name="Nikolich M.P."/>
            <person name="Brettin T."/>
        </authorList>
    </citation>
    <scope>NUCLEOTIDE SEQUENCE</scope>
    <source>
        <strain evidence="1">YPIII</strain>
    </source>
</reference>
<dbReference type="SUPFAM" id="SSF48371">
    <property type="entry name" value="ARM repeat"/>
    <property type="match status" value="1"/>
</dbReference>
<proteinExistence type="predicted"/>
<organism evidence="1">
    <name type="scientific">Yersinia pseudotuberculosis serotype O:3 (strain YPIII)</name>
    <dbReference type="NCBI Taxonomy" id="502800"/>
    <lineage>
        <taxon>Bacteria</taxon>
        <taxon>Pseudomonadati</taxon>
        <taxon>Pseudomonadota</taxon>
        <taxon>Gammaproteobacteria</taxon>
        <taxon>Enterobacterales</taxon>
        <taxon>Yersiniaceae</taxon>
        <taxon>Yersinia</taxon>
    </lineage>
</organism>